<proteinExistence type="predicted"/>
<protein>
    <recommendedName>
        <fullName evidence="4">Outer membrane protein beta-barrel domain-containing protein</fullName>
    </recommendedName>
</protein>
<feature type="chain" id="PRO_5046278202" description="Outer membrane protein beta-barrel domain-containing protein" evidence="1">
    <location>
        <begin position="22"/>
        <end position="164"/>
    </location>
</feature>
<name>A0ABV2T6N1_9BACT</name>
<comment type="caution">
    <text evidence="2">The sequence shown here is derived from an EMBL/GenBank/DDBJ whole genome shotgun (WGS) entry which is preliminary data.</text>
</comment>
<evidence type="ECO:0000313" key="2">
    <source>
        <dbReference type="EMBL" id="MET6998684.1"/>
    </source>
</evidence>
<reference evidence="2 3" key="1">
    <citation type="submission" date="2024-06" db="EMBL/GenBank/DDBJ databases">
        <title>Chitinophaga defluvii sp. nov., isolated from municipal sewage.</title>
        <authorList>
            <person name="Zhang L."/>
        </authorList>
    </citation>
    <scope>NUCLEOTIDE SEQUENCE [LARGE SCALE GENOMIC DNA]</scope>
    <source>
        <strain evidence="2 3">H8</strain>
    </source>
</reference>
<evidence type="ECO:0008006" key="4">
    <source>
        <dbReference type="Google" id="ProtNLM"/>
    </source>
</evidence>
<dbReference type="Proteomes" id="UP001549749">
    <property type="component" value="Unassembled WGS sequence"/>
</dbReference>
<evidence type="ECO:0000313" key="3">
    <source>
        <dbReference type="Proteomes" id="UP001549749"/>
    </source>
</evidence>
<keyword evidence="1" id="KW-0732">Signal</keyword>
<sequence length="164" mass="18392">MKKVRICLLLLVLLAAQMVHAQQSRVTGYVSFTHPVGTWNKEGMKYNFRDSYTLIFPVGLNLMKTERFGFSFELSPAIRSDSTGTKVTSVLFHPGAVFKFRQGFGMAARLAFETSGRFGFTPVFNKVLIRKQTHNYWVAIPFPVRFGNNQPASIGTGLQFGVGF</sequence>
<accession>A0ABV2T6N1</accession>
<dbReference type="RefSeq" id="WP_354661326.1">
    <property type="nucleotide sequence ID" value="NZ_JBEXAC010000002.1"/>
</dbReference>
<dbReference type="EMBL" id="JBEXAC010000002">
    <property type="protein sequence ID" value="MET6998684.1"/>
    <property type="molecule type" value="Genomic_DNA"/>
</dbReference>
<feature type="signal peptide" evidence="1">
    <location>
        <begin position="1"/>
        <end position="21"/>
    </location>
</feature>
<keyword evidence="3" id="KW-1185">Reference proteome</keyword>
<organism evidence="2 3">
    <name type="scientific">Chitinophaga defluvii</name>
    <dbReference type="NCBI Taxonomy" id="3163343"/>
    <lineage>
        <taxon>Bacteria</taxon>
        <taxon>Pseudomonadati</taxon>
        <taxon>Bacteroidota</taxon>
        <taxon>Chitinophagia</taxon>
        <taxon>Chitinophagales</taxon>
        <taxon>Chitinophagaceae</taxon>
        <taxon>Chitinophaga</taxon>
    </lineage>
</organism>
<evidence type="ECO:0000256" key="1">
    <source>
        <dbReference type="SAM" id="SignalP"/>
    </source>
</evidence>
<gene>
    <name evidence="2" type="ORF">ABR189_14970</name>
</gene>